<evidence type="ECO:0000313" key="2">
    <source>
        <dbReference type="EMBL" id="APA05903.1"/>
    </source>
</evidence>
<feature type="domain" description="Alpha/beta hydrolase fold-3" evidence="1">
    <location>
        <begin position="85"/>
        <end position="297"/>
    </location>
</feature>
<name>A0A1D9PUH5_SCLS1</name>
<gene>
    <name evidence="2" type="ORF">sscle_01g006730</name>
</gene>
<dbReference type="InterPro" id="IPR029058">
    <property type="entry name" value="AB_hydrolase_fold"/>
</dbReference>
<accession>A0A1D9PUH5</accession>
<dbReference type="Proteomes" id="UP000177798">
    <property type="component" value="Chromosome 1"/>
</dbReference>
<organism evidence="2 3">
    <name type="scientific">Sclerotinia sclerotiorum (strain ATCC 18683 / 1980 / Ss-1)</name>
    <name type="common">White mold</name>
    <name type="synonym">Whetzelinia sclerotiorum</name>
    <dbReference type="NCBI Taxonomy" id="665079"/>
    <lineage>
        <taxon>Eukaryota</taxon>
        <taxon>Fungi</taxon>
        <taxon>Dikarya</taxon>
        <taxon>Ascomycota</taxon>
        <taxon>Pezizomycotina</taxon>
        <taxon>Leotiomycetes</taxon>
        <taxon>Helotiales</taxon>
        <taxon>Sclerotiniaceae</taxon>
        <taxon>Sclerotinia</taxon>
    </lineage>
</organism>
<dbReference type="Gene3D" id="3.40.50.1820">
    <property type="entry name" value="alpha/beta hydrolase"/>
    <property type="match status" value="1"/>
</dbReference>
<evidence type="ECO:0000259" key="1">
    <source>
        <dbReference type="Pfam" id="PF07859"/>
    </source>
</evidence>
<dbReference type="KEGG" id="ssl:SS1G_01703"/>
<dbReference type="OMA" id="WTYENAS"/>
<reference evidence="3" key="1">
    <citation type="journal article" date="2017" name="Genome Biol. Evol.">
        <title>The complete genome sequence of the phytopathogenic fungus Sclerotinia sclerotiorum reveals insights into the genome architecture of broad host range pathogens.</title>
        <authorList>
            <person name="Derbyshire M."/>
            <person name="Denton-Giles M."/>
            <person name="Hegedus D."/>
            <person name="Seifbarghy S."/>
            <person name="Rollins J."/>
            <person name="van Kan J."/>
            <person name="Seidl M.F."/>
            <person name="Faino L."/>
            <person name="Mbengue M."/>
            <person name="Navaud O."/>
            <person name="Raffaele S."/>
            <person name="Hammond-Kosack K."/>
            <person name="Heard S."/>
            <person name="Oliver R."/>
        </authorList>
    </citation>
    <scope>NUCLEOTIDE SEQUENCE [LARGE SCALE GENOMIC DNA]</scope>
    <source>
        <strain evidence="3">ATCC 18683 / 1980 / Ss-1</strain>
    </source>
</reference>
<dbReference type="PANTHER" id="PTHR23024:SF166">
    <property type="entry name" value="ALPHA_BETA HYDROLASE FOLD-3 DOMAIN-CONTAINING PROTEIN-RELATED"/>
    <property type="match status" value="1"/>
</dbReference>
<protein>
    <recommendedName>
        <fullName evidence="1">Alpha/beta hydrolase fold-3 domain-containing protein</fullName>
    </recommendedName>
</protein>
<dbReference type="RefSeq" id="XP_001597509.1">
    <property type="nucleotide sequence ID" value="XM_001597459.1"/>
</dbReference>
<dbReference type="SUPFAM" id="SSF53474">
    <property type="entry name" value="alpha/beta-Hydrolases"/>
    <property type="match status" value="1"/>
</dbReference>
<dbReference type="VEuPathDB" id="FungiDB:sscle_01g006730"/>
<dbReference type="InterPro" id="IPR050466">
    <property type="entry name" value="Carboxylest/Gibb_receptor"/>
</dbReference>
<dbReference type="EMBL" id="CP017814">
    <property type="protein sequence ID" value="APA05903.1"/>
    <property type="molecule type" value="Genomic_DNA"/>
</dbReference>
<dbReference type="Pfam" id="PF07859">
    <property type="entry name" value="Abhydrolase_3"/>
    <property type="match status" value="1"/>
</dbReference>
<dbReference type="InterPro" id="IPR013094">
    <property type="entry name" value="AB_hydrolase_3"/>
</dbReference>
<sequence length="322" mass="35094">MATPSTEGYAPEWLEVEKTLGGRPLLEGKPLEIRKQYSELVRTIAAQSAGPDSSVQTRDISADGIPVRIYTPPNTSAGNPLPLGVYYHGGGCCLGDLDSEDPWCRYIAKTVPCVLVSVEYRLGPEYKMPVMLDDSLKAFEWARNHASELNANPAQVFTIGGSAGGCLSLTVANDLIVAGKKDHIQGIVSLVPVTAHPSSIPAAYKEHYKSYEENAAGVPILDRAAMDVFLGAIEADPHDERIFTTLSKHLDQFPPTYIATCGKDPLRDDGTVLEIMLKEKGIKTKSDFYDGVPHYFWMFPGMKGRDEFLDNVCAGVKFVLGI</sequence>
<dbReference type="GO" id="GO:0016787">
    <property type="term" value="F:hydrolase activity"/>
    <property type="evidence" value="ECO:0007669"/>
    <property type="project" value="InterPro"/>
</dbReference>
<proteinExistence type="predicted"/>
<evidence type="ECO:0000313" key="3">
    <source>
        <dbReference type="Proteomes" id="UP000177798"/>
    </source>
</evidence>
<dbReference type="OrthoDB" id="408631at2759"/>
<dbReference type="AlphaFoldDB" id="A0A1D9PUH5"/>
<dbReference type="PANTHER" id="PTHR23024">
    <property type="entry name" value="ARYLACETAMIDE DEACETYLASE"/>
    <property type="match status" value="1"/>
</dbReference>